<dbReference type="EMBL" id="CAMXCT010001247">
    <property type="protein sequence ID" value="CAI3988260.1"/>
    <property type="molecule type" value="Genomic_DNA"/>
</dbReference>
<evidence type="ECO:0000313" key="2">
    <source>
        <dbReference type="EMBL" id="CAI3988260.1"/>
    </source>
</evidence>
<gene>
    <name evidence="2" type="ORF">C1SCF055_LOCUS15459</name>
</gene>
<feature type="region of interest" description="Disordered" evidence="1">
    <location>
        <begin position="1165"/>
        <end position="1189"/>
    </location>
</feature>
<dbReference type="InterPro" id="IPR036875">
    <property type="entry name" value="Znf_CCHC_sf"/>
</dbReference>
<dbReference type="Gene3D" id="4.10.60.10">
    <property type="entry name" value="Zinc finger, CCHC-type"/>
    <property type="match status" value="1"/>
</dbReference>
<accession>A0A9P1CAW5</accession>
<dbReference type="OrthoDB" id="1099063at2759"/>
<feature type="region of interest" description="Disordered" evidence="1">
    <location>
        <begin position="1214"/>
        <end position="1237"/>
    </location>
</feature>
<sequence length="1571" mass="174821">MDLGSAVELMKETEDKEFPIAGVRAAREYHEAVASGPGNFLSYHAEWLRQSGVAKRASAAHIHRSLCEALRLLHTHDQIEASTTAAGEFLSRWAVQTEIAVERTPAQPDYSGLDVVSGAAIQSDGRASTAKFTEWVTSRLKERAQVWKQERLYNQESRNLRGKGSGGKGGGDDSDDDEAGKTKKKKKSKGGQTEKLDLTAVQTWMMRDLQRKVKAYGECPADLNEVRAMSDLTSNANLYNQEALNVAAKDLAPPEACAFLNHFDLLVERPHHELEGQKAKVGMFTVKKKGNRPGNTQRLIVDCRQRLAATTCHYTTGMKQLAIFKDTMYDDDAGVETPVVEGETLLVCFGGMPVRWSWALYFAQEIISEQCRIACRTTTSELVRDKTTAPMLSPGKAVIGVYIDNVHTFGGTIQDASDNMTKIQHHCESLGIPFEVDHVSGQTSVDTLGLTFNFEKERVVVRAKRERAWKLWLDTRALLRRRRISGELLRVWIGHANFHFLLARPLLSCLSACYAFAAKHRHHRYPMWPAVRKELKVILGLIFTVGRNLSSPANPEVHVGDSSDRGYGLMSTFAESSHVEAELRVREKWRFIVSNEAVLNPNGGGPPEVFEDVDDDAFKGSFAATGVGARTEYGKQLQNKADGADEGSIFGANSSRLQDLKGPVEDSPSTLLEVHAIPEVSSRWTNPTRWKLLASGAWRDVEEHINVKEARVALMSLRRLGSEDNVASAPSRRFGMPFRKRTAIMTNEKALLSLAMSCEGGEANCDPRVLQEARDFIHKHPAIFAQFKRSDIDAEYAKKPIHGQTEAKLSGVAQDESWEDEDASPRRVPMGFGDLGGGGRPLISFEIFDSVLLVLKNKAGVTFYAVFIGGDGTQTGVGNHLATLVPSFDPSKDDMQTYQQKVELLLSAWPKTKIPELVTRLILHSSGSAFAKLQLHHAELMENDEKSVRKLIDLLGGQWGKIGIERQYRDAEQALYHLNQYSDESNDSFLARADVAWSKLLSQKLSLEDLQAFILLRGSNLTPDEKKRVILEADNSLEGKLTVRKVTDAVRLLGAAFFHDITGNRKPTKPKVYSATALVTDDVDTEEAFNTQDEITEEDFVECLLNEGDSDAALVSDYEAAANEVLQEDTELASAYSAYVEARKRLTEKFKNRGFWQTSSRSFGQFSKGKGGSSKGFQKGKSTGFQKNRKSLQDRILNSTCRLCNRKGHWKAECPYRNSNGSGNASSTTSSTAAGSVPVTTVTVDQSSDVLPLEFMQNEQPTTAKMRLARRLMSRNPMFGNQATLTSRQALVVPIGSLKLKIAVVPGGTPFLISNTLMQTLQVCAETFVSDETEKSTAEAMMSKESNHRDVGIQSTTTVEDLDHLTLADLDSEVVAFGQKHAGQMFSETWEDQEWVQFMINRYQKSTKESHRRYLKWVELKVESMEQGQMVVPPSTQRGCGHAGAKAKPMAKSLATPSNTSLLDGELEWDMEPEMLASMTMGQTPYYQQEEMTALQARMLNLENALTRVIRHMEDQALQEKVNVPEGMTMMTKCSTISRNKWMLRDHLIKVVRRPPNSRVRCKFPMMVCHP</sequence>
<protein>
    <submittedName>
        <fullName evidence="3">CCHC-type domain-containing protein</fullName>
    </submittedName>
</protein>
<keyword evidence="4" id="KW-1185">Reference proteome</keyword>
<comment type="caution">
    <text evidence="2">The sequence shown here is derived from an EMBL/GenBank/DDBJ whole genome shotgun (WGS) entry which is preliminary data.</text>
</comment>
<dbReference type="Proteomes" id="UP001152797">
    <property type="component" value="Unassembled WGS sequence"/>
</dbReference>
<evidence type="ECO:0000313" key="3">
    <source>
        <dbReference type="EMBL" id="CAL4775572.1"/>
    </source>
</evidence>
<evidence type="ECO:0000313" key="4">
    <source>
        <dbReference type="Proteomes" id="UP001152797"/>
    </source>
</evidence>
<evidence type="ECO:0000256" key="1">
    <source>
        <dbReference type="SAM" id="MobiDB-lite"/>
    </source>
</evidence>
<feature type="compositionally biased region" description="Low complexity" evidence="1">
    <location>
        <begin position="1218"/>
        <end position="1237"/>
    </location>
</feature>
<reference evidence="2" key="1">
    <citation type="submission" date="2022-10" db="EMBL/GenBank/DDBJ databases">
        <authorList>
            <person name="Chen Y."/>
            <person name="Dougan E. K."/>
            <person name="Chan C."/>
            <person name="Rhodes N."/>
            <person name="Thang M."/>
        </authorList>
    </citation>
    <scope>NUCLEOTIDE SEQUENCE</scope>
</reference>
<dbReference type="GO" id="GO:0003676">
    <property type="term" value="F:nucleic acid binding"/>
    <property type="evidence" value="ECO:0007669"/>
    <property type="project" value="InterPro"/>
</dbReference>
<proteinExistence type="predicted"/>
<dbReference type="EMBL" id="CAMXCT020001247">
    <property type="protein sequence ID" value="CAL1141635.1"/>
    <property type="molecule type" value="Genomic_DNA"/>
</dbReference>
<name>A0A9P1CAW5_9DINO</name>
<reference evidence="3 4" key="2">
    <citation type="submission" date="2024-05" db="EMBL/GenBank/DDBJ databases">
        <authorList>
            <person name="Chen Y."/>
            <person name="Shah S."/>
            <person name="Dougan E. K."/>
            <person name="Thang M."/>
            <person name="Chan C."/>
        </authorList>
    </citation>
    <scope>NUCLEOTIDE SEQUENCE [LARGE SCALE GENOMIC DNA]</scope>
</reference>
<feature type="region of interest" description="Disordered" evidence="1">
    <location>
        <begin position="153"/>
        <end position="194"/>
    </location>
</feature>
<feature type="compositionally biased region" description="Low complexity" evidence="1">
    <location>
        <begin position="1175"/>
        <end position="1186"/>
    </location>
</feature>
<feature type="region of interest" description="Disordered" evidence="1">
    <location>
        <begin position="805"/>
        <end position="826"/>
    </location>
</feature>
<dbReference type="GO" id="GO:0008270">
    <property type="term" value="F:zinc ion binding"/>
    <property type="evidence" value="ECO:0007669"/>
    <property type="project" value="InterPro"/>
</dbReference>
<dbReference type="SUPFAM" id="SSF57756">
    <property type="entry name" value="Retrovirus zinc finger-like domains"/>
    <property type="match status" value="1"/>
</dbReference>
<organism evidence="2">
    <name type="scientific">Cladocopium goreaui</name>
    <dbReference type="NCBI Taxonomy" id="2562237"/>
    <lineage>
        <taxon>Eukaryota</taxon>
        <taxon>Sar</taxon>
        <taxon>Alveolata</taxon>
        <taxon>Dinophyceae</taxon>
        <taxon>Suessiales</taxon>
        <taxon>Symbiodiniaceae</taxon>
        <taxon>Cladocopium</taxon>
    </lineage>
</organism>
<dbReference type="EMBL" id="CAMXCT030001247">
    <property type="protein sequence ID" value="CAL4775572.1"/>
    <property type="molecule type" value="Genomic_DNA"/>
</dbReference>